<dbReference type="InterPro" id="IPR020946">
    <property type="entry name" value="Flavin_mOase-like"/>
</dbReference>
<evidence type="ECO:0000256" key="3">
    <source>
        <dbReference type="ARBA" id="ARBA00022827"/>
    </source>
</evidence>
<comment type="similarity">
    <text evidence="1">Belongs to the FAD-binding monooxygenase family.</text>
</comment>
<organism evidence="5 6">
    <name type="scientific">Actinosynnema pretiosum</name>
    <dbReference type="NCBI Taxonomy" id="42197"/>
    <lineage>
        <taxon>Bacteria</taxon>
        <taxon>Bacillati</taxon>
        <taxon>Actinomycetota</taxon>
        <taxon>Actinomycetes</taxon>
        <taxon>Pseudonocardiales</taxon>
        <taxon>Pseudonocardiaceae</taxon>
        <taxon>Actinosynnema</taxon>
    </lineage>
</organism>
<evidence type="ECO:0000256" key="2">
    <source>
        <dbReference type="ARBA" id="ARBA00022630"/>
    </source>
</evidence>
<keyword evidence="5" id="KW-0503">Monooxygenase</keyword>
<keyword evidence="4" id="KW-0560">Oxidoreductase</keyword>
<proteinExistence type="inferred from homology"/>
<dbReference type="AlphaFoldDB" id="A0A290Z830"/>
<keyword evidence="3" id="KW-0274">FAD</keyword>
<evidence type="ECO:0000256" key="1">
    <source>
        <dbReference type="ARBA" id="ARBA00010139"/>
    </source>
</evidence>
<reference evidence="5" key="1">
    <citation type="submission" date="2017-09" db="EMBL/GenBank/DDBJ databases">
        <title>Complete Genome Sequence of ansamitocin-producing Bacterium Actinosynnema pretiosum X47.</title>
        <authorList>
            <person name="Cao G."/>
            <person name="Zong G."/>
            <person name="Zhong C."/>
            <person name="Fu J."/>
        </authorList>
    </citation>
    <scope>NUCLEOTIDE SEQUENCE [LARGE SCALE GENOMIC DNA]</scope>
    <source>
        <strain evidence="5">X47</strain>
    </source>
</reference>
<dbReference type="KEGG" id="apre:CNX65_19530"/>
<keyword evidence="2" id="KW-0285">Flavoprotein</keyword>
<dbReference type="Proteomes" id="UP000218505">
    <property type="component" value="Chromosome"/>
</dbReference>
<dbReference type="GO" id="GO:0050661">
    <property type="term" value="F:NADP binding"/>
    <property type="evidence" value="ECO:0007669"/>
    <property type="project" value="InterPro"/>
</dbReference>
<dbReference type="GO" id="GO:0004499">
    <property type="term" value="F:N,N-dimethylaniline monooxygenase activity"/>
    <property type="evidence" value="ECO:0007669"/>
    <property type="project" value="InterPro"/>
</dbReference>
<dbReference type="Gene3D" id="3.50.50.60">
    <property type="entry name" value="FAD/NAD(P)-binding domain"/>
    <property type="match status" value="2"/>
</dbReference>
<dbReference type="EMBL" id="CP023445">
    <property type="protein sequence ID" value="ATE55201.1"/>
    <property type="molecule type" value="Genomic_DNA"/>
</dbReference>
<dbReference type="InterPro" id="IPR036188">
    <property type="entry name" value="FAD/NAD-bd_sf"/>
</dbReference>
<dbReference type="PRINTS" id="PR00368">
    <property type="entry name" value="FADPNR"/>
</dbReference>
<dbReference type="PANTHER" id="PTHR42877">
    <property type="entry name" value="L-ORNITHINE N(5)-MONOOXYGENASE-RELATED"/>
    <property type="match status" value="1"/>
</dbReference>
<evidence type="ECO:0000313" key="6">
    <source>
        <dbReference type="Proteomes" id="UP000218505"/>
    </source>
</evidence>
<evidence type="ECO:0000256" key="4">
    <source>
        <dbReference type="ARBA" id="ARBA00023002"/>
    </source>
</evidence>
<accession>A0A290Z830</accession>
<protein>
    <submittedName>
        <fullName evidence="5">4-hydroxyacetophenone monooxygenase</fullName>
    </submittedName>
</protein>
<dbReference type="Pfam" id="PF00743">
    <property type="entry name" value="FMO-like"/>
    <property type="match status" value="1"/>
</dbReference>
<evidence type="ECO:0000313" key="5">
    <source>
        <dbReference type="EMBL" id="ATE55201.1"/>
    </source>
</evidence>
<keyword evidence="6" id="KW-1185">Reference proteome</keyword>
<dbReference type="PANTHER" id="PTHR42877:SF4">
    <property type="entry name" value="FAD_NAD(P)-BINDING DOMAIN-CONTAINING PROTEIN-RELATED"/>
    <property type="match status" value="1"/>
</dbReference>
<dbReference type="GO" id="GO:0050660">
    <property type="term" value="F:flavin adenine dinucleotide binding"/>
    <property type="evidence" value="ECO:0007669"/>
    <property type="project" value="InterPro"/>
</dbReference>
<dbReference type="InterPro" id="IPR051209">
    <property type="entry name" value="FAD-bind_Monooxygenase_sf"/>
</dbReference>
<sequence>MGEPVRHTRVAVVGGGLAGLAAAIRLRAGGEEDFLVLERGDRVGGTWRDNTYPGAACDVPSHLYSYSFAPNPDWTRSFSGQAEIQDYIVGVARRHRVADRHVFGCELLEARWSGEAARWELTTTNGRYSAEVLVGAWGALCEPALPDVPGIASFAGPVFHSARWDHGTDLAGKRVAVIGTGASAVQIVPALAGRVGRLRVHQRTAPWVLPRLERRYSALERAAYRRVPALQRLARLAIYWAHEAQVVGLAKFPPLLKAVELLAVARLRAQVRDPAVRARLTPDYALGCKRVLLSNDYHPAFNRDDVELVTEAITEVRPGSVVTADGVERETDAIVLATGFQVTDSPVYRRVFGAGGASLGQVFDEVGRQCYKGTAVAGFPNLFLLVGPNTGLGHNSMIFMIESQVNYLVDALATMRRRRLRSVEVRVEAQSAFSRLLRRRLAGSVWNSGGCSSWYLDKHGENTTLWPGFTFGFRRVTRKFDAEAYHLRGEGAA</sequence>
<dbReference type="SUPFAM" id="SSF51905">
    <property type="entry name" value="FAD/NAD(P)-binding domain"/>
    <property type="match status" value="1"/>
</dbReference>
<gene>
    <name evidence="5" type="ORF">CNX65_19530</name>
</gene>
<name>A0A290Z830_9PSEU</name>